<evidence type="ECO:0000313" key="2">
    <source>
        <dbReference type="Proteomes" id="UP001059596"/>
    </source>
</evidence>
<organism evidence="1 2">
    <name type="scientific">Drosophila gunungcola</name>
    <name type="common">fruit fly</name>
    <dbReference type="NCBI Taxonomy" id="103775"/>
    <lineage>
        <taxon>Eukaryota</taxon>
        <taxon>Metazoa</taxon>
        <taxon>Ecdysozoa</taxon>
        <taxon>Arthropoda</taxon>
        <taxon>Hexapoda</taxon>
        <taxon>Insecta</taxon>
        <taxon>Pterygota</taxon>
        <taxon>Neoptera</taxon>
        <taxon>Endopterygota</taxon>
        <taxon>Diptera</taxon>
        <taxon>Brachycera</taxon>
        <taxon>Muscomorpha</taxon>
        <taxon>Ephydroidea</taxon>
        <taxon>Drosophilidae</taxon>
        <taxon>Drosophila</taxon>
        <taxon>Sophophora</taxon>
    </lineage>
</organism>
<name>A0A9P9YXL3_9MUSC</name>
<accession>A0A9P9YXL3</accession>
<gene>
    <name evidence="1" type="ORF">M5D96_001156</name>
</gene>
<protein>
    <submittedName>
        <fullName evidence="1">Uncharacterized protein</fullName>
    </submittedName>
</protein>
<reference evidence="1" key="1">
    <citation type="journal article" date="2023" name="Genome Biol. Evol.">
        <title>Long-read-based Genome Assembly of Drosophila gunungcola Reveals Fewer Chemosensory Genes in Flower-breeding Species.</title>
        <authorList>
            <person name="Negi A."/>
            <person name="Liao B.Y."/>
            <person name="Yeh S.D."/>
        </authorList>
    </citation>
    <scope>NUCLEOTIDE SEQUENCE</scope>
    <source>
        <strain evidence="1">Sukarami</strain>
    </source>
</reference>
<evidence type="ECO:0000313" key="1">
    <source>
        <dbReference type="EMBL" id="KAI8044979.1"/>
    </source>
</evidence>
<proteinExistence type="predicted"/>
<dbReference type="EMBL" id="JAMKOV010000001">
    <property type="protein sequence ID" value="KAI8044979.1"/>
    <property type="molecule type" value="Genomic_DNA"/>
</dbReference>
<dbReference type="AlphaFoldDB" id="A0A9P9YXL3"/>
<comment type="caution">
    <text evidence="1">The sequence shown here is derived from an EMBL/GenBank/DDBJ whole genome shotgun (WGS) entry which is preliminary data.</text>
</comment>
<sequence>MQHPGSRPQPQPQPPLLPQLTHMQQLQAHYARLGYVQYRVVPAKSEPLLALPVSSSSNIGGGEAARD</sequence>
<keyword evidence="2" id="KW-1185">Reference proteome</keyword>
<dbReference type="Proteomes" id="UP001059596">
    <property type="component" value="Chromosome 3R"/>
</dbReference>